<dbReference type="Pfam" id="PF00646">
    <property type="entry name" value="F-box"/>
    <property type="match status" value="1"/>
</dbReference>
<keyword evidence="4" id="KW-1185">Reference proteome</keyword>
<accession>A0AAJ0FBX4</accession>
<sequence>MESGQPPVPPPPVVSLAPTAAVTPVIVVEDDSEPEQTVGSGQTLLHGLMGDTVRNSISSLASYRDRRSRKDPSNLAVAKRVSYELQEFKSPQVPRTFLTLPPEIHLLVMLQLSFADIERLRRTCKQIRGLATPRQIRALLGPMHLQDQLLRHCKNCLTYDGTRSQLLLSTPRDPGYPLASCCINCAMASRDKRIQPGRKVHLANFETTWVCRWCGWPIGAAAMGNDQFHTFCYRAYNRALFFYFLLGWLQLSLGVIASALAWRYFRNSVLVFAPTLTSFLLLWVCLVLIIFRGNKHRTYHWTLLFESAILGLWVPPVYHIASQIGQLGDEPLPRSTIVALVFFAFNIIFRLFNVLGNIVLMCGFNMTRRHWPNPSRWRKICHPILSFLVFWTYPQAVDRKYSQA</sequence>
<organism evidence="3 4">
    <name type="scientific">Echria macrotheca</name>
    <dbReference type="NCBI Taxonomy" id="438768"/>
    <lineage>
        <taxon>Eukaryota</taxon>
        <taxon>Fungi</taxon>
        <taxon>Dikarya</taxon>
        <taxon>Ascomycota</taxon>
        <taxon>Pezizomycotina</taxon>
        <taxon>Sordariomycetes</taxon>
        <taxon>Sordariomycetidae</taxon>
        <taxon>Sordariales</taxon>
        <taxon>Schizotheciaceae</taxon>
        <taxon>Echria</taxon>
    </lineage>
</organism>
<keyword evidence="1" id="KW-0812">Transmembrane</keyword>
<feature type="transmembrane region" description="Helical" evidence="1">
    <location>
        <begin position="240"/>
        <end position="265"/>
    </location>
</feature>
<dbReference type="SUPFAM" id="SSF81383">
    <property type="entry name" value="F-box domain"/>
    <property type="match status" value="1"/>
</dbReference>
<dbReference type="AlphaFoldDB" id="A0AAJ0FBX4"/>
<feature type="transmembrane region" description="Helical" evidence="1">
    <location>
        <begin position="271"/>
        <end position="291"/>
    </location>
</feature>
<keyword evidence="1" id="KW-1133">Transmembrane helix</keyword>
<dbReference type="PROSITE" id="PS50181">
    <property type="entry name" value="FBOX"/>
    <property type="match status" value="1"/>
</dbReference>
<feature type="domain" description="F-box" evidence="2">
    <location>
        <begin position="94"/>
        <end position="140"/>
    </location>
</feature>
<evidence type="ECO:0000259" key="2">
    <source>
        <dbReference type="PROSITE" id="PS50181"/>
    </source>
</evidence>
<feature type="transmembrane region" description="Helical" evidence="1">
    <location>
        <begin position="337"/>
        <end position="360"/>
    </location>
</feature>
<dbReference type="EMBL" id="MU839827">
    <property type="protein sequence ID" value="KAK1761547.1"/>
    <property type="molecule type" value="Genomic_DNA"/>
</dbReference>
<gene>
    <name evidence="3" type="ORF">QBC47DRAFT_31179</name>
</gene>
<dbReference type="InterPro" id="IPR001810">
    <property type="entry name" value="F-box_dom"/>
</dbReference>
<name>A0AAJ0FBX4_9PEZI</name>
<dbReference type="Proteomes" id="UP001239445">
    <property type="component" value="Unassembled WGS sequence"/>
</dbReference>
<dbReference type="InterPro" id="IPR036047">
    <property type="entry name" value="F-box-like_dom_sf"/>
</dbReference>
<evidence type="ECO:0000313" key="4">
    <source>
        <dbReference type="Proteomes" id="UP001239445"/>
    </source>
</evidence>
<evidence type="ECO:0000313" key="3">
    <source>
        <dbReference type="EMBL" id="KAK1761547.1"/>
    </source>
</evidence>
<keyword evidence="1" id="KW-0472">Membrane</keyword>
<dbReference type="CDD" id="cd09917">
    <property type="entry name" value="F-box_SF"/>
    <property type="match status" value="1"/>
</dbReference>
<reference evidence="3" key="1">
    <citation type="submission" date="2023-06" db="EMBL/GenBank/DDBJ databases">
        <title>Genome-scale phylogeny and comparative genomics of the fungal order Sordariales.</title>
        <authorList>
            <consortium name="Lawrence Berkeley National Laboratory"/>
            <person name="Hensen N."/>
            <person name="Bonometti L."/>
            <person name="Westerberg I."/>
            <person name="Brannstrom I.O."/>
            <person name="Guillou S."/>
            <person name="Cros-Aarteil S."/>
            <person name="Calhoun S."/>
            <person name="Haridas S."/>
            <person name="Kuo A."/>
            <person name="Mondo S."/>
            <person name="Pangilinan J."/>
            <person name="Riley R."/>
            <person name="Labutti K."/>
            <person name="Andreopoulos B."/>
            <person name="Lipzen A."/>
            <person name="Chen C."/>
            <person name="Yanf M."/>
            <person name="Daum C."/>
            <person name="Ng V."/>
            <person name="Clum A."/>
            <person name="Steindorff A."/>
            <person name="Ohm R."/>
            <person name="Martin F."/>
            <person name="Silar P."/>
            <person name="Natvig D."/>
            <person name="Lalanne C."/>
            <person name="Gautier V."/>
            <person name="Ament-Velasquez S.L."/>
            <person name="Kruys A."/>
            <person name="Hutchinson M.I."/>
            <person name="Powell A.J."/>
            <person name="Barry K."/>
            <person name="Miller A.N."/>
            <person name="Grigoriev I.V."/>
            <person name="Debuchy R."/>
            <person name="Gladieux P."/>
            <person name="Thoren M.H."/>
            <person name="Johannesson H."/>
        </authorList>
    </citation>
    <scope>NUCLEOTIDE SEQUENCE</scope>
    <source>
        <strain evidence="3">PSN4</strain>
    </source>
</reference>
<proteinExistence type="predicted"/>
<protein>
    <recommendedName>
        <fullName evidence="2">F-box domain-containing protein</fullName>
    </recommendedName>
</protein>
<comment type="caution">
    <text evidence="3">The sequence shown here is derived from an EMBL/GenBank/DDBJ whole genome shotgun (WGS) entry which is preliminary data.</text>
</comment>
<evidence type="ECO:0000256" key="1">
    <source>
        <dbReference type="SAM" id="Phobius"/>
    </source>
</evidence>